<feature type="domain" description="Molybdopterin cofactor biosynthesis C (MoaC)" evidence="6">
    <location>
        <begin position="24"/>
        <end position="159"/>
    </location>
</feature>
<proteinExistence type="inferred from homology"/>
<evidence type="ECO:0000259" key="6">
    <source>
        <dbReference type="Pfam" id="PF01967"/>
    </source>
</evidence>
<evidence type="ECO:0000313" key="8">
    <source>
        <dbReference type="Proteomes" id="UP001158576"/>
    </source>
</evidence>
<dbReference type="Proteomes" id="UP001158576">
    <property type="component" value="Chromosome 2"/>
</dbReference>
<dbReference type="HAMAP" id="MF_01224_B">
    <property type="entry name" value="MoaC_B"/>
    <property type="match status" value="1"/>
</dbReference>
<dbReference type="EC" id="4.6.1.17" evidence="3"/>
<organism evidence="7 8">
    <name type="scientific">Oikopleura dioica</name>
    <name type="common">Tunicate</name>
    <dbReference type="NCBI Taxonomy" id="34765"/>
    <lineage>
        <taxon>Eukaryota</taxon>
        <taxon>Metazoa</taxon>
        <taxon>Chordata</taxon>
        <taxon>Tunicata</taxon>
        <taxon>Appendicularia</taxon>
        <taxon>Copelata</taxon>
        <taxon>Oikopleuridae</taxon>
        <taxon>Oikopleura</taxon>
    </lineage>
</organism>
<comment type="pathway">
    <text evidence="2">Cofactor biosynthesis; molybdopterin biosynthesis.</text>
</comment>
<evidence type="ECO:0000256" key="3">
    <source>
        <dbReference type="ARBA" id="ARBA00012575"/>
    </source>
</evidence>
<dbReference type="InterPro" id="IPR023045">
    <property type="entry name" value="MoaC"/>
</dbReference>
<dbReference type="PANTHER" id="PTHR22960">
    <property type="entry name" value="MOLYBDOPTERIN COFACTOR SYNTHESIS PROTEIN A"/>
    <property type="match status" value="1"/>
</dbReference>
<dbReference type="InterPro" id="IPR002820">
    <property type="entry name" value="Mopterin_CF_biosynth-C_dom"/>
</dbReference>
<reference evidence="7 8" key="1">
    <citation type="submission" date="2021-04" db="EMBL/GenBank/DDBJ databases">
        <authorList>
            <person name="Bliznina A."/>
        </authorList>
    </citation>
    <scope>NUCLEOTIDE SEQUENCE [LARGE SCALE GENOMIC DNA]</scope>
</reference>
<evidence type="ECO:0000256" key="2">
    <source>
        <dbReference type="ARBA" id="ARBA00005046"/>
    </source>
</evidence>
<dbReference type="SUPFAM" id="SSF55040">
    <property type="entry name" value="Molybdenum cofactor biosynthesis protein C, MoaC"/>
    <property type="match status" value="1"/>
</dbReference>
<evidence type="ECO:0000256" key="4">
    <source>
        <dbReference type="ARBA" id="ARBA00023150"/>
    </source>
</evidence>
<keyword evidence="5" id="KW-0456">Lyase</keyword>
<dbReference type="CDD" id="cd01420">
    <property type="entry name" value="MoaC_PE"/>
    <property type="match status" value="1"/>
</dbReference>
<dbReference type="InterPro" id="IPR047594">
    <property type="entry name" value="MoaC_bact/euk"/>
</dbReference>
<accession>A0ABN7TA89</accession>
<dbReference type="Gene3D" id="3.30.70.640">
    <property type="entry name" value="Molybdopterin cofactor biosynthesis C (MoaC) domain"/>
    <property type="match status" value="1"/>
</dbReference>
<keyword evidence="8" id="KW-1185">Reference proteome</keyword>
<comment type="catalytic activity">
    <reaction evidence="1">
        <text>(8S)-3',8-cyclo-7,8-dihydroguanosine 5'-triphosphate = cyclic pyranopterin phosphate + diphosphate</text>
        <dbReference type="Rhea" id="RHEA:49580"/>
        <dbReference type="ChEBI" id="CHEBI:33019"/>
        <dbReference type="ChEBI" id="CHEBI:59648"/>
        <dbReference type="ChEBI" id="CHEBI:131766"/>
        <dbReference type="EC" id="4.6.1.17"/>
    </reaction>
</comment>
<evidence type="ECO:0000313" key="7">
    <source>
        <dbReference type="EMBL" id="CAG5111398.1"/>
    </source>
</evidence>
<gene>
    <name evidence="7" type="ORF">OKIOD_LOCUS14477</name>
</gene>
<dbReference type="NCBIfam" id="NF006870">
    <property type="entry name" value="PRK09364.1"/>
    <property type="match status" value="1"/>
</dbReference>
<protein>
    <recommendedName>
        <fullName evidence="3">cyclic pyranopterin monophosphate synthase</fullName>
        <ecNumber evidence="3">4.6.1.17</ecNumber>
    </recommendedName>
</protein>
<dbReference type="InterPro" id="IPR050105">
    <property type="entry name" value="MoCo_biosynth_MoaA/MoaC"/>
</dbReference>
<dbReference type="EMBL" id="OU015567">
    <property type="protein sequence ID" value="CAG5111398.1"/>
    <property type="molecule type" value="Genomic_DNA"/>
</dbReference>
<dbReference type="Pfam" id="PF01967">
    <property type="entry name" value="MoaC"/>
    <property type="match status" value="1"/>
</dbReference>
<dbReference type="NCBIfam" id="TIGR00581">
    <property type="entry name" value="moaC"/>
    <property type="match status" value="1"/>
</dbReference>
<evidence type="ECO:0000256" key="5">
    <source>
        <dbReference type="ARBA" id="ARBA00023239"/>
    </source>
</evidence>
<name>A0ABN7TA89_OIKDI</name>
<evidence type="ECO:0000256" key="1">
    <source>
        <dbReference type="ARBA" id="ARBA00001637"/>
    </source>
</evidence>
<dbReference type="InterPro" id="IPR036522">
    <property type="entry name" value="MoaC_sf"/>
</dbReference>
<sequence>MRRTVANLAAKKFSHINSAGKANMVSVTEKLPTVRTAVAFSSIKVSDECYQMIVDNQLSKGDVLSVARIAGIQGAKKTSELIPLCHNIPIDKVDISFDFDEENCSILVECFAKTFGKTGIEMEALTGASVASLTIYDMVKAVDKTAVIQQTKLKSKTGGKSGDFNSSE</sequence>
<keyword evidence="4" id="KW-0501">Molybdenum cofactor biosynthesis</keyword>